<dbReference type="SUPFAM" id="SSF48230">
    <property type="entry name" value="Chondroitin AC/alginate lyase"/>
    <property type="match status" value="1"/>
</dbReference>
<accession>A0A365U9X6</accession>
<dbReference type="Pfam" id="PF07940">
    <property type="entry name" value="Hepar_II_III_C"/>
    <property type="match status" value="1"/>
</dbReference>
<proteinExistence type="predicted"/>
<dbReference type="OrthoDB" id="9787373at2"/>
<evidence type="ECO:0000313" key="4">
    <source>
        <dbReference type="EMBL" id="RBI85842.1"/>
    </source>
</evidence>
<reference evidence="4 5" key="1">
    <citation type="submission" date="2018-07" db="EMBL/GenBank/DDBJ databases">
        <title>Rhodosalinus sp. strain E84T genomic sequence and assembly.</title>
        <authorList>
            <person name="Liu Z.-W."/>
            <person name="Lu D.-C."/>
        </authorList>
    </citation>
    <scope>NUCLEOTIDE SEQUENCE [LARGE SCALE GENOMIC DNA]</scope>
    <source>
        <strain evidence="4 5">E84</strain>
    </source>
</reference>
<dbReference type="Proteomes" id="UP000253370">
    <property type="component" value="Unassembled WGS sequence"/>
</dbReference>
<feature type="region of interest" description="Disordered" evidence="2">
    <location>
        <begin position="1"/>
        <end position="27"/>
    </location>
</feature>
<dbReference type="Gene3D" id="2.70.98.70">
    <property type="match status" value="1"/>
</dbReference>
<protein>
    <submittedName>
        <fullName evidence="4">Heparinase</fullName>
    </submittedName>
</protein>
<evidence type="ECO:0000313" key="5">
    <source>
        <dbReference type="Proteomes" id="UP000253370"/>
    </source>
</evidence>
<comment type="subcellular location">
    <subcellularLocation>
        <location evidence="1">Cell envelope</location>
    </subcellularLocation>
</comment>
<dbReference type="AlphaFoldDB" id="A0A365U9X6"/>
<dbReference type="EMBL" id="QNTQ01000006">
    <property type="protein sequence ID" value="RBI85842.1"/>
    <property type="molecule type" value="Genomic_DNA"/>
</dbReference>
<name>A0A365U9X6_9RHOB</name>
<dbReference type="Gene3D" id="1.50.10.100">
    <property type="entry name" value="Chondroitin AC/alginate lyase"/>
    <property type="match status" value="1"/>
</dbReference>
<dbReference type="InterPro" id="IPR008929">
    <property type="entry name" value="Chondroitin_lyas"/>
</dbReference>
<comment type="caution">
    <text evidence="4">The sequence shown here is derived from an EMBL/GenBank/DDBJ whole genome shotgun (WGS) entry which is preliminary data.</text>
</comment>
<sequence>MPRRSYHRTERTARAGMGQTSRQPTRRRAVRYARLANRYHAWRASLGRPATGFVSQPEPRTIGNPSRGRQLIAGNLMFAGHLVEAPEADLWDIEVPDAAFIDETHGFGWLDDLAATGDTAARRLAQRWLDGWIARYGRGRGPGWSPEQAARRMTRWLHHALFLLHGQSPEGQAAYFRALATHARFLARRWRKTPPGLPRFEALCGLVQAGLALDGLQRLLAPAVGGLERACRTQIDADGGLATRNPEELMEVLSLLTWTDAALRAAHREAGPEHRGAIARIAPTLRSLRHADGALARFHGGGGGAEGRLDAALAASGSRRWRDDGLAMGYARLSAGRTTAIIDAAPPPRGDASIGAHASTLAFELTSGRRPVIVNCGSGASFGPGWRRAGRATPSHSTVTLEGLSSARLETSAPDGRSDRAPLRVAPARVPAVTTRSPEGWMFEAGHDGYVAEFGLTHARVLELSADGRTLRGQDLLLALEDADKRRFDRALDAGKLRGIAWQARFHLHPDTDAELDLGGTAVSIALRSGEVWVFRGDAAARLSLEPSVYLERGRLRPRATQQIVLSGRALEYASRVRWSLAKTEDTALAVRDLAFGAADALE</sequence>
<organism evidence="4 5">
    <name type="scientific">Rhodosalinus halophilus</name>
    <dbReference type="NCBI Taxonomy" id="2259333"/>
    <lineage>
        <taxon>Bacteria</taxon>
        <taxon>Pseudomonadati</taxon>
        <taxon>Pseudomonadota</taxon>
        <taxon>Alphaproteobacteria</taxon>
        <taxon>Rhodobacterales</taxon>
        <taxon>Paracoccaceae</taxon>
        <taxon>Rhodosalinus</taxon>
    </lineage>
</organism>
<evidence type="ECO:0000259" key="3">
    <source>
        <dbReference type="Pfam" id="PF07940"/>
    </source>
</evidence>
<gene>
    <name evidence="4" type="ORF">DRV85_08985</name>
</gene>
<keyword evidence="5" id="KW-1185">Reference proteome</keyword>
<dbReference type="InterPro" id="IPR012480">
    <property type="entry name" value="Hepar_II_III_C"/>
</dbReference>
<dbReference type="GO" id="GO:0016829">
    <property type="term" value="F:lyase activity"/>
    <property type="evidence" value="ECO:0007669"/>
    <property type="project" value="InterPro"/>
</dbReference>
<evidence type="ECO:0000256" key="1">
    <source>
        <dbReference type="ARBA" id="ARBA00004196"/>
    </source>
</evidence>
<feature type="domain" description="Heparinase II/III-like C-terminal" evidence="3">
    <location>
        <begin position="324"/>
        <end position="580"/>
    </location>
</feature>
<dbReference type="GO" id="GO:0030313">
    <property type="term" value="C:cell envelope"/>
    <property type="evidence" value="ECO:0007669"/>
    <property type="project" value="UniProtKB-SubCell"/>
</dbReference>
<evidence type="ECO:0000256" key="2">
    <source>
        <dbReference type="SAM" id="MobiDB-lite"/>
    </source>
</evidence>